<keyword evidence="3" id="KW-1185">Reference proteome</keyword>
<comment type="caution">
    <text evidence="2">The sequence shown here is derived from an EMBL/GenBank/DDBJ whole genome shotgun (WGS) entry which is preliminary data.</text>
</comment>
<gene>
    <name evidence="2" type="ORF">ACFOEE_17975</name>
</gene>
<proteinExistence type="predicted"/>
<sequence>MFNKMKKLANAARTSQFAGQSAQFSGKVIESQQLVAVAGGYSKHVILPPKKEQ</sequence>
<evidence type="ECO:0000313" key="2">
    <source>
        <dbReference type="EMBL" id="MFC3034398.1"/>
    </source>
</evidence>
<dbReference type="RefSeq" id="WP_377127611.1">
    <property type="nucleotide sequence ID" value="NZ_JBHRSD010000039.1"/>
</dbReference>
<dbReference type="EMBL" id="JBHRSD010000039">
    <property type="protein sequence ID" value="MFC3034398.1"/>
    <property type="molecule type" value="Genomic_DNA"/>
</dbReference>
<protein>
    <submittedName>
        <fullName evidence="2">Uncharacterized protein</fullName>
    </submittedName>
</protein>
<dbReference type="Proteomes" id="UP001595453">
    <property type="component" value="Unassembled WGS sequence"/>
</dbReference>
<evidence type="ECO:0000256" key="1">
    <source>
        <dbReference type="SAM" id="MobiDB-lite"/>
    </source>
</evidence>
<organism evidence="2 3">
    <name type="scientific">Pseudoalteromonas fenneropenaei</name>
    <dbReference type="NCBI Taxonomy" id="1737459"/>
    <lineage>
        <taxon>Bacteria</taxon>
        <taxon>Pseudomonadati</taxon>
        <taxon>Pseudomonadota</taxon>
        <taxon>Gammaproteobacteria</taxon>
        <taxon>Alteromonadales</taxon>
        <taxon>Pseudoalteromonadaceae</taxon>
        <taxon>Pseudoalteromonas</taxon>
    </lineage>
</organism>
<accession>A0ABV7CPE8</accession>
<reference evidence="3" key="1">
    <citation type="journal article" date="2019" name="Int. J. Syst. Evol. Microbiol.">
        <title>The Global Catalogue of Microorganisms (GCM) 10K type strain sequencing project: providing services to taxonomists for standard genome sequencing and annotation.</title>
        <authorList>
            <consortium name="The Broad Institute Genomics Platform"/>
            <consortium name="The Broad Institute Genome Sequencing Center for Infectious Disease"/>
            <person name="Wu L."/>
            <person name="Ma J."/>
        </authorList>
    </citation>
    <scope>NUCLEOTIDE SEQUENCE [LARGE SCALE GENOMIC DNA]</scope>
    <source>
        <strain evidence="3">KCTC 42730</strain>
    </source>
</reference>
<name>A0ABV7CPE8_9GAMM</name>
<feature type="region of interest" description="Disordered" evidence="1">
    <location>
        <begin position="1"/>
        <end position="20"/>
    </location>
</feature>
<evidence type="ECO:0000313" key="3">
    <source>
        <dbReference type="Proteomes" id="UP001595453"/>
    </source>
</evidence>